<dbReference type="PANTHER" id="PTHR10773:SF19">
    <property type="match status" value="1"/>
</dbReference>
<dbReference type="InParanoid" id="A0A5N4B4R9"/>
<organism evidence="5 6">
    <name type="scientific">Photinus pyralis</name>
    <name type="common">Common eastern firefly</name>
    <name type="synonym">Lampyris pyralis</name>
    <dbReference type="NCBI Taxonomy" id="7054"/>
    <lineage>
        <taxon>Eukaryota</taxon>
        <taxon>Metazoa</taxon>
        <taxon>Ecdysozoa</taxon>
        <taxon>Arthropoda</taxon>
        <taxon>Hexapoda</taxon>
        <taxon>Insecta</taxon>
        <taxon>Pterygota</taxon>
        <taxon>Neoptera</taxon>
        <taxon>Endopterygota</taxon>
        <taxon>Coleoptera</taxon>
        <taxon>Polyphaga</taxon>
        <taxon>Elateriformia</taxon>
        <taxon>Elateroidea</taxon>
        <taxon>Lampyridae</taxon>
        <taxon>Lampyrinae</taxon>
        <taxon>Photinus</taxon>
    </lineage>
</organism>
<dbReference type="Proteomes" id="UP000327044">
    <property type="component" value="Unassembled WGS sequence"/>
</dbReference>
<evidence type="ECO:0000313" key="5">
    <source>
        <dbReference type="EMBL" id="KAB0804595.1"/>
    </source>
</evidence>
<feature type="compositionally biased region" description="Basic and acidic residues" evidence="2">
    <location>
        <begin position="136"/>
        <end position="147"/>
    </location>
</feature>
<protein>
    <submittedName>
        <fullName evidence="5">Uncharacterized protein</fullName>
    </submittedName>
</protein>
<proteinExistence type="predicted"/>
<dbReference type="EMBL" id="VVIM01000001">
    <property type="protein sequence ID" value="KAB0803298.1"/>
    <property type="molecule type" value="Genomic_DNA"/>
</dbReference>
<keyword evidence="1" id="KW-0175">Coiled coil</keyword>
<dbReference type="PANTHER" id="PTHR10773">
    <property type="entry name" value="DNA-DIRECTED RNA POLYMERASES I, II, AND III SUBUNIT RPABC2"/>
    <property type="match status" value="1"/>
</dbReference>
<evidence type="ECO:0000313" key="3">
    <source>
        <dbReference type="EMBL" id="KAB0793772.1"/>
    </source>
</evidence>
<dbReference type="EMBL" id="VVIM01000009">
    <property type="protein sequence ID" value="KAB0793772.1"/>
    <property type="molecule type" value="Genomic_DNA"/>
</dbReference>
<comment type="caution">
    <text evidence="5">The sequence shown here is derived from an EMBL/GenBank/DDBJ whole genome shotgun (WGS) entry which is preliminary data.</text>
</comment>
<keyword evidence="6" id="KW-1185">Reference proteome</keyword>
<feature type="coiled-coil region" evidence="1">
    <location>
        <begin position="438"/>
        <end position="465"/>
    </location>
</feature>
<evidence type="ECO:0000256" key="2">
    <source>
        <dbReference type="SAM" id="MobiDB-lite"/>
    </source>
</evidence>
<feature type="compositionally biased region" description="Acidic residues" evidence="2">
    <location>
        <begin position="152"/>
        <end position="161"/>
    </location>
</feature>
<dbReference type="OrthoDB" id="6652244at2759"/>
<gene>
    <name evidence="4" type="ORF">PPYR_00268</name>
    <name evidence="5" type="ORF">PPYR_01565</name>
    <name evidence="3" type="ORF">PPYR_13392</name>
</gene>
<accession>A0A5N4B4R9</accession>
<evidence type="ECO:0000313" key="6">
    <source>
        <dbReference type="Proteomes" id="UP000327044"/>
    </source>
</evidence>
<evidence type="ECO:0000256" key="1">
    <source>
        <dbReference type="SAM" id="Coils"/>
    </source>
</evidence>
<sequence length="738" mass="87159">MFSRRTEKILSLAQSQIDVVDSSKTEEKECFDLENASFIFLDDNVVVESNIAFPIHPDEVVPNFEDCLTDITNTTSTTCDIGVPNQVEYKQTDRLVPYEDSSDEDHVIENIANEVEKTVEDDHESNDVQDSSTSYEPEKDDANKLEETVINETEEVNENEYDQGRKRRRKAEKEEWVRNKNKRLRMQGKAYIGFTKKRGEKIKQDCPRSERRLKETCTSKKCRISKVRYCSEFTDDCRRNIFERFWRMNWEQRKVFIASHVFKTPTFRKGKENSRRLGTYTYYLNDGNENLQVCRSMFINTLDIGYKTVQYWVDNSSYGMTKGNENRISAKEVVKQRYAESYKFLDEFFKSLPKLPSHYCRRDTSKLYLEYTFQNMNQLYEVYVNNFCKDRNITPLGRNVFSKTFKEKNLALYSPKKDQCNVCFSFKYGNVTENEYRHHILRKDAARMEKQKDKEKAEKDEIITLTMDLQAVKLCPYLPANKIYFKTKLCCHNFTIFDLKTRNVMCYWFSENENRLLKASTFTTCIIDYLEENCITPMKKPIVLYSDGCGYQNRNNVLANALLNFAMKHETFIFQKYLEPGHTQMECDSVHSVIERRLKHKEIHLPSDYVTISKEARKTPTPYKTKMLEYSFFKDYSASKFLRYTSLRPGRKTSDPVINDIKCIRYNPQGTIDIKLDYGQDLFNELPCRPKCMPPIMNYPQLLQGPSKIALDKWNHLQELKLVLPKDTHAFYDNILHE</sequence>
<dbReference type="EMBL" id="VVIM01000001">
    <property type="protein sequence ID" value="KAB0804595.1"/>
    <property type="molecule type" value="Genomic_DNA"/>
</dbReference>
<reference evidence="5 6" key="1">
    <citation type="journal article" date="2018" name="Elife">
        <title>Firefly genomes illuminate parallel origins of bioluminescence in beetles.</title>
        <authorList>
            <person name="Fallon T.R."/>
            <person name="Lower S.E."/>
            <person name="Chang C.H."/>
            <person name="Bessho-Uehara M."/>
            <person name="Martin G.J."/>
            <person name="Bewick A.J."/>
            <person name="Behringer M."/>
            <person name="Debat H.J."/>
            <person name="Wong I."/>
            <person name="Day J.C."/>
            <person name="Suvorov A."/>
            <person name="Silva C.J."/>
            <person name="Stanger-Hall K.F."/>
            <person name="Hall D.W."/>
            <person name="Schmitz R.J."/>
            <person name="Nelson D.R."/>
            <person name="Lewis S.M."/>
            <person name="Shigenobu S."/>
            <person name="Bybee S.M."/>
            <person name="Larracuente A.M."/>
            <person name="Oba Y."/>
            <person name="Weng J.K."/>
        </authorList>
    </citation>
    <scope>NUCLEOTIDE SEQUENCE [LARGE SCALE GENOMIC DNA]</scope>
    <source>
        <strain evidence="5">1611_PpyrPB1</strain>
        <tissue evidence="5">Whole body</tissue>
    </source>
</reference>
<reference evidence="5" key="2">
    <citation type="submission" date="2019-08" db="EMBL/GenBank/DDBJ databases">
        <authorList>
            <consortium name="Photinus pyralis genome working group"/>
            <person name="Fallon T.R."/>
            <person name="Sander Lower S.E."/>
            <person name="Weng J.-K."/>
        </authorList>
    </citation>
    <scope>NUCLEOTIDE SEQUENCE</scope>
    <source>
        <strain evidence="5">1611_PpyrPB1</strain>
        <tissue evidence="5">Whole body</tissue>
    </source>
</reference>
<name>A0A5N4B4R9_PHOPY</name>
<evidence type="ECO:0000313" key="4">
    <source>
        <dbReference type="EMBL" id="KAB0803298.1"/>
    </source>
</evidence>
<feature type="region of interest" description="Disordered" evidence="2">
    <location>
        <begin position="115"/>
        <end position="173"/>
    </location>
</feature>
<dbReference type="AlphaFoldDB" id="A0A5N4B4R9"/>